<accession>A0A369URY4</accession>
<organism evidence="2 3">
    <name type="scientific">Dyella tabacisoli</name>
    <dbReference type="NCBI Taxonomy" id="2282381"/>
    <lineage>
        <taxon>Bacteria</taxon>
        <taxon>Pseudomonadati</taxon>
        <taxon>Pseudomonadota</taxon>
        <taxon>Gammaproteobacteria</taxon>
        <taxon>Lysobacterales</taxon>
        <taxon>Rhodanobacteraceae</taxon>
        <taxon>Dyella</taxon>
    </lineage>
</organism>
<comment type="caution">
    <text evidence="2">The sequence shown here is derived from an EMBL/GenBank/DDBJ whole genome shotgun (WGS) entry which is preliminary data.</text>
</comment>
<sequence length="109" mass="11091">MKTLKSAILVILVTCVSTAAIAGNGSGKVTQIGSVQGGIVIFSTPTHTGSPVCASIPTDWAVNTGTAEGKAIYAMLLTAVNADRAVAVNGNNACDAWGDRETATQVWLQ</sequence>
<feature type="signal peptide" evidence="1">
    <location>
        <begin position="1"/>
        <end position="22"/>
    </location>
</feature>
<dbReference type="RefSeq" id="WP_114843628.1">
    <property type="nucleotide sequence ID" value="NZ_JBHSPE010000001.1"/>
</dbReference>
<evidence type="ECO:0000313" key="2">
    <source>
        <dbReference type="EMBL" id="RDD83237.1"/>
    </source>
</evidence>
<feature type="chain" id="PRO_5016828425" evidence="1">
    <location>
        <begin position="23"/>
        <end position="109"/>
    </location>
</feature>
<dbReference type="OrthoDB" id="8912437at2"/>
<dbReference type="AlphaFoldDB" id="A0A369URY4"/>
<evidence type="ECO:0000256" key="1">
    <source>
        <dbReference type="SAM" id="SignalP"/>
    </source>
</evidence>
<dbReference type="EMBL" id="QQAH01000001">
    <property type="protein sequence ID" value="RDD83237.1"/>
    <property type="molecule type" value="Genomic_DNA"/>
</dbReference>
<gene>
    <name evidence="2" type="ORF">DVJ77_01130</name>
</gene>
<dbReference type="Proteomes" id="UP000253782">
    <property type="component" value="Unassembled WGS sequence"/>
</dbReference>
<proteinExistence type="predicted"/>
<keyword evidence="3" id="KW-1185">Reference proteome</keyword>
<keyword evidence="1" id="KW-0732">Signal</keyword>
<name>A0A369URY4_9GAMM</name>
<reference evidence="2 3" key="1">
    <citation type="submission" date="2018-07" db="EMBL/GenBank/DDBJ databases">
        <title>Dyella tabacisoli L4-6T, whole genome shotgun sequence.</title>
        <authorList>
            <person name="Zhou X.-K."/>
            <person name="Li W.-J."/>
            <person name="Duan Y.-Q."/>
        </authorList>
    </citation>
    <scope>NUCLEOTIDE SEQUENCE [LARGE SCALE GENOMIC DNA]</scope>
    <source>
        <strain evidence="2 3">L4-6</strain>
    </source>
</reference>
<protein>
    <submittedName>
        <fullName evidence="2">Uncharacterized protein</fullName>
    </submittedName>
</protein>
<evidence type="ECO:0000313" key="3">
    <source>
        <dbReference type="Proteomes" id="UP000253782"/>
    </source>
</evidence>